<evidence type="ECO:0000313" key="26">
    <source>
        <dbReference type="EMBL" id="BBP43953.1"/>
    </source>
</evidence>
<evidence type="ECO:0000256" key="20">
    <source>
        <dbReference type="ARBA" id="ARBA00047808"/>
    </source>
</evidence>
<dbReference type="EMBL" id="AP021888">
    <property type="protein sequence ID" value="BBP43953.1"/>
    <property type="molecule type" value="Genomic_DNA"/>
</dbReference>
<dbReference type="Proteomes" id="UP000501466">
    <property type="component" value="Chromosome"/>
</dbReference>
<evidence type="ECO:0000256" key="21">
    <source>
        <dbReference type="ARBA" id="ARBA00049035"/>
    </source>
</evidence>
<evidence type="ECO:0000256" key="3">
    <source>
        <dbReference type="ARBA" id="ARBA00004799"/>
    </source>
</evidence>
<evidence type="ECO:0000256" key="8">
    <source>
        <dbReference type="ARBA" id="ARBA00013025"/>
    </source>
</evidence>
<dbReference type="PANTHER" id="PTHR11136:SF0">
    <property type="entry name" value="DIHYDROFOLATE SYNTHETASE-RELATED"/>
    <property type="match status" value="1"/>
</dbReference>
<dbReference type="PANTHER" id="PTHR11136">
    <property type="entry name" value="FOLYLPOLYGLUTAMATE SYNTHASE-RELATED"/>
    <property type="match status" value="1"/>
</dbReference>
<comment type="function">
    <text evidence="2">Functions in two distinct reactions of the de novo folate biosynthetic pathway. Catalyzes the addition of a glutamate residue to dihydropteroate (7,8-dihydropteroate or H2Pte) to form dihydrofolate (7,8-dihydrofolate monoglutamate or H2Pte-Glu). Also catalyzes successive additions of L-glutamate to tetrahydrofolate or 10-formyltetrahydrofolate or 5,10-methylenetetrahydrofolate, leading to folylpolyglutamate derivatives.</text>
</comment>
<keyword evidence="14" id="KW-0460">Magnesium</keyword>
<dbReference type="InterPro" id="IPR036615">
    <property type="entry name" value="Mur_ligase_C_dom_sf"/>
</dbReference>
<evidence type="ECO:0000256" key="9">
    <source>
        <dbReference type="ARBA" id="ARBA00019357"/>
    </source>
</evidence>
<evidence type="ECO:0000256" key="16">
    <source>
        <dbReference type="ARBA" id="ARBA00030048"/>
    </source>
</evidence>
<comment type="cofactor">
    <cofactor evidence="1">
        <name>Mg(2+)</name>
        <dbReference type="ChEBI" id="CHEBI:18420"/>
    </cofactor>
</comment>
<dbReference type="InterPro" id="IPR004101">
    <property type="entry name" value="Mur_ligase_C"/>
</dbReference>
<keyword evidence="11" id="KW-0479">Metal-binding</keyword>
<comment type="pathway">
    <text evidence="4">Cofactor biosynthesis; tetrahydrofolylpolyglutamate biosynthesis.</text>
</comment>
<evidence type="ECO:0000256" key="10">
    <source>
        <dbReference type="ARBA" id="ARBA00022598"/>
    </source>
</evidence>
<dbReference type="KEGG" id="tzo:THMIRHAT_16990"/>
<dbReference type="GO" id="GO:0046654">
    <property type="term" value="P:tetrahydrofolate biosynthetic process"/>
    <property type="evidence" value="ECO:0007669"/>
    <property type="project" value="UniProtKB-UniPathway"/>
</dbReference>
<keyword evidence="12 23" id="KW-0547">Nucleotide-binding</keyword>
<evidence type="ECO:0000256" key="19">
    <source>
        <dbReference type="ARBA" id="ARBA00047493"/>
    </source>
</evidence>
<dbReference type="GO" id="GO:0046872">
    <property type="term" value="F:metal ion binding"/>
    <property type="evidence" value="ECO:0007669"/>
    <property type="project" value="UniProtKB-KW"/>
</dbReference>
<accession>A0A6F8PPB2</accession>
<comment type="catalytic activity">
    <reaction evidence="21">
        <text>(6R)-5,10-methylenetetrahydrofolyl-(gamma-L-Glu)(n) + L-glutamate + ATP = (6R)-5,10-methylenetetrahydrofolyl-(gamma-L-Glu)(n+1) + ADP + phosphate + H(+)</text>
        <dbReference type="Rhea" id="RHEA:51912"/>
        <dbReference type="Rhea" id="RHEA-COMP:13257"/>
        <dbReference type="Rhea" id="RHEA-COMP:13258"/>
        <dbReference type="ChEBI" id="CHEBI:15378"/>
        <dbReference type="ChEBI" id="CHEBI:29985"/>
        <dbReference type="ChEBI" id="CHEBI:30616"/>
        <dbReference type="ChEBI" id="CHEBI:43474"/>
        <dbReference type="ChEBI" id="CHEBI:136572"/>
        <dbReference type="ChEBI" id="CHEBI:456216"/>
        <dbReference type="EC" id="6.3.2.17"/>
    </reaction>
</comment>
<dbReference type="NCBIfam" id="TIGR01499">
    <property type="entry name" value="folC"/>
    <property type="match status" value="1"/>
</dbReference>
<evidence type="ECO:0000256" key="5">
    <source>
        <dbReference type="ARBA" id="ARBA00008276"/>
    </source>
</evidence>
<evidence type="ECO:0000256" key="7">
    <source>
        <dbReference type="ARBA" id="ARBA00013023"/>
    </source>
</evidence>
<dbReference type="Gene3D" id="3.90.190.20">
    <property type="entry name" value="Mur ligase, C-terminal domain"/>
    <property type="match status" value="1"/>
</dbReference>
<dbReference type="AlphaFoldDB" id="A0A6F8PPB2"/>
<comment type="catalytic activity">
    <reaction evidence="20">
        <text>10-formyltetrahydrofolyl-(gamma-L-Glu)(n) + L-glutamate + ATP = 10-formyltetrahydrofolyl-(gamma-L-Glu)(n+1) + ADP + phosphate + H(+)</text>
        <dbReference type="Rhea" id="RHEA:51904"/>
        <dbReference type="Rhea" id="RHEA-COMP:13088"/>
        <dbReference type="Rhea" id="RHEA-COMP:14300"/>
        <dbReference type="ChEBI" id="CHEBI:15378"/>
        <dbReference type="ChEBI" id="CHEBI:29985"/>
        <dbReference type="ChEBI" id="CHEBI:30616"/>
        <dbReference type="ChEBI" id="CHEBI:43474"/>
        <dbReference type="ChEBI" id="CHEBI:134413"/>
        <dbReference type="ChEBI" id="CHEBI:456216"/>
        <dbReference type="EC" id="6.3.2.17"/>
    </reaction>
</comment>
<dbReference type="Pfam" id="PF08245">
    <property type="entry name" value="Mur_ligase_M"/>
    <property type="match status" value="1"/>
</dbReference>
<keyword evidence="15" id="KW-0289">Folate biosynthesis</keyword>
<evidence type="ECO:0000256" key="22">
    <source>
        <dbReference type="ARBA" id="ARBA00049161"/>
    </source>
</evidence>
<evidence type="ECO:0000259" key="25">
    <source>
        <dbReference type="Pfam" id="PF08245"/>
    </source>
</evidence>
<dbReference type="RefSeq" id="WP_173291712.1">
    <property type="nucleotide sequence ID" value="NZ_AP021888.1"/>
</dbReference>
<evidence type="ECO:0000259" key="24">
    <source>
        <dbReference type="Pfam" id="PF02875"/>
    </source>
</evidence>
<gene>
    <name evidence="26" type="primary">folC</name>
    <name evidence="26" type="ORF">THMIRHAT_16990</name>
</gene>
<comment type="similarity">
    <text evidence="5 23">Belongs to the folylpolyglutamate synthase family.</text>
</comment>
<keyword evidence="10 23" id="KW-0436">Ligase</keyword>
<dbReference type="InterPro" id="IPR013221">
    <property type="entry name" value="Mur_ligase_cen"/>
</dbReference>
<evidence type="ECO:0000256" key="4">
    <source>
        <dbReference type="ARBA" id="ARBA00005150"/>
    </source>
</evidence>
<evidence type="ECO:0000256" key="14">
    <source>
        <dbReference type="ARBA" id="ARBA00022842"/>
    </source>
</evidence>
<dbReference type="EC" id="6.3.2.12" evidence="7"/>
<evidence type="ECO:0000256" key="6">
    <source>
        <dbReference type="ARBA" id="ARBA00011245"/>
    </source>
</evidence>
<evidence type="ECO:0000313" key="27">
    <source>
        <dbReference type="Proteomes" id="UP000501466"/>
    </source>
</evidence>
<comment type="catalytic activity">
    <reaction evidence="22">
        <text>7,8-dihydropteroate + L-glutamate + ATP = 7,8-dihydrofolate + ADP + phosphate + H(+)</text>
        <dbReference type="Rhea" id="RHEA:23584"/>
        <dbReference type="ChEBI" id="CHEBI:15378"/>
        <dbReference type="ChEBI" id="CHEBI:17839"/>
        <dbReference type="ChEBI" id="CHEBI:29985"/>
        <dbReference type="ChEBI" id="CHEBI:30616"/>
        <dbReference type="ChEBI" id="CHEBI:43474"/>
        <dbReference type="ChEBI" id="CHEBI:57451"/>
        <dbReference type="ChEBI" id="CHEBI:456216"/>
        <dbReference type="EC" id="6.3.2.12"/>
    </reaction>
</comment>
<evidence type="ECO:0000256" key="1">
    <source>
        <dbReference type="ARBA" id="ARBA00001946"/>
    </source>
</evidence>
<dbReference type="Pfam" id="PF02875">
    <property type="entry name" value="Mur_ligase_C"/>
    <property type="match status" value="1"/>
</dbReference>
<dbReference type="SUPFAM" id="SSF53623">
    <property type="entry name" value="MurD-like peptide ligases, catalytic domain"/>
    <property type="match status" value="1"/>
</dbReference>
<dbReference type="EC" id="6.3.2.17" evidence="8"/>
<dbReference type="FunFam" id="3.40.1190.10:FF:000004">
    <property type="entry name" value="Dihydrofolate synthase/folylpolyglutamate synthase"/>
    <property type="match status" value="1"/>
</dbReference>
<comment type="subunit">
    <text evidence="6">Monomer.</text>
</comment>
<evidence type="ECO:0000256" key="2">
    <source>
        <dbReference type="ARBA" id="ARBA00002714"/>
    </source>
</evidence>
<keyword evidence="27" id="KW-1185">Reference proteome</keyword>
<dbReference type="NCBIfam" id="NF008101">
    <property type="entry name" value="PRK10846.1"/>
    <property type="match status" value="1"/>
</dbReference>
<feature type="domain" description="Mur ligase C-terminal" evidence="24">
    <location>
        <begin position="294"/>
        <end position="413"/>
    </location>
</feature>
<dbReference type="UniPathway" id="UPA00077">
    <property type="reaction ID" value="UER00157"/>
</dbReference>
<evidence type="ECO:0000256" key="23">
    <source>
        <dbReference type="PIRNR" id="PIRNR001563"/>
    </source>
</evidence>
<feature type="domain" description="Mur ligase central" evidence="25">
    <location>
        <begin position="51"/>
        <end position="193"/>
    </location>
</feature>
<name>A0A6F8PPB2_9GAMM</name>
<dbReference type="GO" id="GO:0004326">
    <property type="term" value="F:tetrahydrofolylpolyglutamate synthase activity"/>
    <property type="evidence" value="ECO:0007669"/>
    <property type="project" value="UniProtKB-EC"/>
</dbReference>
<evidence type="ECO:0000256" key="18">
    <source>
        <dbReference type="ARBA" id="ARBA00032510"/>
    </source>
</evidence>
<dbReference type="PIRSF" id="PIRSF001563">
    <property type="entry name" value="Folylpolyglu_synth"/>
    <property type="match status" value="1"/>
</dbReference>
<evidence type="ECO:0000256" key="13">
    <source>
        <dbReference type="ARBA" id="ARBA00022840"/>
    </source>
</evidence>
<evidence type="ECO:0000256" key="15">
    <source>
        <dbReference type="ARBA" id="ARBA00022909"/>
    </source>
</evidence>
<dbReference type="InterPro" id="IPR001645">
    <property type="entry name" value="Folylpolyglutamate_synth"/>
</dbReference>
<sequence length="426" mass="46184">MEKPTRHSSLTHWLDWLLSLHAQEIDLGLTRVREVGQRLRLLQPKAKVITVAGTNGKGSSVAFLQSIYQAAGYGVGAYTSPHILRFNERIQINGAPVADSAIVEAFAEIEAARGTTKLTYFEFATLAGLWVFAQQPLDVIVLEVGLGGRLDAVNIVDADIALVTAIDVDHIDWLGSDKNQIALEKAGIMRAGKPAICSDPTVPQTLIDFANQLPTSLSLLGRDFGFEKMPKNDQAWLFLAQNSPTLTLDNPSLSGEFQFQNAAGVVAVVQTLQAVLPVTPAQISQGLAQAKHPGRLQWLTIEGQEWLIDVAHNPQSSAVLGQYLASQTLHFDSVIFSALSDKDMLPMVKAIQPFASQWLIADLKVPRATSLENLQKLLKTAGVTEQAVRGFESIAQAVKAARLKSSRVLVWGSFITVAQALAVLEQ</sequence>
<dbReference type="GO" id="GO:0046656">
    <property type="term" value="P:folic acid biosynthetic process"/>
    <property type="evidence" value="ECO:0007669"/>
    <property type="project" value="UniProtKB-KW"/>
</dbReference>
<dbReference type="GO" id="GO:0008841">
    <property type="term" value="F:dihydrofolate synthase activity"/>
    <property type="evidence" value="ECO:0007669"/>
    <property type="project" value="UniProtKB-EC"/>
</dbReference>
<evidence type="ECO:0000256" key="12">
    <source>
        <dbReference type="ARBA" id="ARBA00022741"/>
    </source>
</evidence>
<protein>
    <recommendedName>
        <fullName evidence="9">Dihydrofolate synthase/folylpolyglutamate synthase</fullName>
        <ecNumber evidence="7">6.3.2.12</ecNumber>
        <ecNumber evidence="8">6.3.2.17</ecNumber>
    </recommendedName>
    <alternativeName>
        <fullName evidence="18">Folylpoly-gamma-glutamate synthetase-dihydrofolate synthetase</fullName>
    </alternativeName>
    <alternativeName>
        <fullName evidence="16">Folylpolyglutamate synthetase</fullName>
    </alternativeName>
    <alternativeName>
        <fullName evidence="17">Tetrahydrofolylpolyglutamate synthase</fullName>
    </alternativeName>
</protein>
<comment type="pathway">
    <text evidence="3">Cofactor biosynthesis; tetrahydrofolate biosynthesis; 7,8-dihydrofolate from 2-amino-4-hydroxy-6-hydroxymethyl-7,8-dihydropteridine diphosphate and 4-aminobenzoate: step 2/2.</text>
</comment>
<dbReference type="SUPFAM" id="SSF53244">
    <property type="entry name" value="MurD-like peptide ligases, peptide-binding domain"/>
    <property type="match status" value="1"/>
</dbReference>
<keyword evidence="13 23" id="KW-0067">ATP-binding</keyword>
<comment type="catalytic activity">
    <reaction evidence="19">
        <text>(6S)-5,6,7,8-tetrahydrofolyl-(gamma-L-Glu)(n) + L-glutamate + ATP = (6S)-5,6,7,8-tetrahydrofolyl-(gamma-L-Glu)(n+1) + ADP + phosphate + H(+)</text>
        <dbReference type="Rhea" id="RHEA:10580"/>
        <dbReference type="Rhea" id="RHEA-COMP:14738"/>
        <dbReference type="Rhea" id="RHEA-COMP:14740"/>
        <dbReference type="ChEBI" id="CHEBI:15378"/>
        <dbReference type="ChEBI" id="CHEBI:29985"/>
        <dbReference type="ChEBI" id="CHEBI:30616"/>
        <dbReference type="ChEBI" id="CHEBI:43474"/>
        <dbReference type="ChEBI" id="CHEBI:141005"/>
        <dbReference type="ChEBI" id="CHEBI:456216"/>
        <dbReference type="EC" id="6.3.2.17"/>
    </reaction>
</comment>
<dbReference type="GO" id="GO:0005524">
    <property type="term" value="F:ATP binding"/>
    <property type="evidence" value="ECO:0007669"/>
    <property type="project" value="UniProtKB-KW"/>
</dbReference>
<dbReference type="Gene3D" id="3.40.1190.10">
    <property type="entry name" value="Mur-like, catalytic domain"/>
    <property type="match status" value="1"/>
</dbReference>
<proteinExistence type="inferred from homology"/>
<dbReference type="InterPro" id="IPR036565">
    <property type="entry name" value="Mur-like_cat_sf"/>
</dbReference>
<dbReference type="GO" id="GO:0005737">
    <property type="term" value="C:cytoplasm"/>
    <property type="evidence" value="ECO:0007669"/>
    <property type="project" value="TreeGrafter"/>
</dbReference>
<evidence type="ECO:0000256" key="11">
    <source>
        <dbReference type="ARBA" id="ARBA00022723"/>
    </source>
</evidence>
<organism evidence="26 27">
    <name type="scientific">Thiosulfativibrio zosterae</name>
    <dbReference type="NCBI Taxonomy" id="2675053"/>
    <lineage>
        <taxon>Bacteria</taxon>
        <taxon>Pseudomonadati</taxon>
        <taxon>Pseudomonadota</taxon>
        <taxon>Gammaproteobacteria</taxon>
        <taxon>Thiotrichales</taxon>
        <taxon>Piscirickettsiaceae</taxon>
        <taxon>Thiosulfativibrio</taxon>
    </lineage>
</organism>
<reference evidence="27" key="1">
    <citation type="submission" date="2019-11" db="EMBL/GenBank/DDBJ databases">
        <title>Isolation and characterization of two novel species in the genus Thiomicrorhabdus.</title>
        <authorList>
            <person name="Mochizuki J."/>
            <person name="Kojima H."/>
            <person name="Fukui M."/>
        </authorList>
    </citation>
    <scope>NUCLEOTIDE SEQUENCE [LARGE SCALE GENOMIC DNA]</scope>
    <source>
        <strain evidence="27">AkT22</strain>
    </source>
</reference>
<evidence type="ECO:0000256" key="17">
    <source>
        <dbReference type="ARBA" id="ARBA00030592"/>
    </source>
</evidence>